<evidence type="ECO:0000313" key="2">
    <source>
        <dbReference type="WBParaSite" id="L893_g14502.t1"/>
    </source>
</evidence>
<dbReference type="WBParaSite" id="L893_g14502.t1">
    <property type="protein sequence ID" value="L893_g14502.t1"/>
    <property type="gene ID" value="L893_g14502"/>
</dbReference>
<reference evidence="2" key="1">
    <citation type="submission" date="2016-11" db="UniProtKB">
        <authorList>
            <consortium name="WormBaseParasite"/>
        </authorList>
    </citation>
    <scope>IDENTIFICATION</scope>
</reference>
<protein>
    <submittedName>
        <fullName evidence="2">Uncharacterized protein</fullName>
    </submittedName>
</protein>
<accession>A0A1I7YBQ3</accession>
<evidence type="ECO:0000313" key="1">
    <source>
        <dbReference type="Proteomes" id="UP000095287"/>
    </source>
</evidence>
<sequence>MTISNRVEGAGVEGNE</sequence>
<dbReference type="AlphaFoldDB" id="A0A1I7YBQ3"/>
<keyword evidence="1" id="KW-1185">Reference proteome</keyword>
<organism evidence="1 2">
    <name type="scientific">Steinernema glaseri</name>
    <dbReference type="NCBI Taxonomy" id="37863"/>
    <lineage>
        <taxon>Eukaryota</taxon>
        <taxon>Metazoa</taxon>
        <taxon>Ecdysozoa</taxon>
        <taxon>Nematoda</taxon>
        <taxon>Chromadorea</taxon>
        <taxon>Rhabditida</taxon>
        <taxon>Tylenchina</taxon>
        <taxon>Panagrolaimomorpha</taxon>
        <taxon>Strongyloidoidea</taxon>
        <taxon>Steinernematidae</taxon>
        <taxon>Steinernema</taxon>
    </lineage>
</organism>
<proteinExistence type="predicted"/>
<dbReference type="Proteomes" id="UP000095287">
    <property type="component" value="Unplaced"/>
</dbReference>
<name>A0A1I7YBQ3_9BILA</name>